<dbReference type="EMBL" id="BAAARV010000053">
    <property type="protein sequence ID" value="GAA2362218.1"/>
    <property type="molecule type" value="Genomic_DNA"/>
</dbReference>
<proteinExistence type="predicted"/>
<dbReference type="InterPro" id="IPR011051">
    <property type="entry name" value="RmlC_Cupin_sf"/>
</dbReference>
<dbReference type="SUPFAM" id="SSF51182">
    <property type="entry name" value="RmlC-like cupins"/>
    <property type="match status" value="1"/>
</dbReference>
<evidence type="ECO:0000313" key="1">
    <source>
        <dbReference type="EMBL" id="GAA2362218.1"/>
    </source>
</evidence>
<keyword evidence="2" id="KW-1185">Reference proteome</keyword>
<sequence length="146" mass="16265">MTKTWHPCLTRRYGPKEGLDGNQGVVVVRVEVKTFDKPDETRPFEGKGYADMVTVAGKTVECGHFEPGWRWSNNVKPIAGTESCEFSHLMYVLQGRLRIHMNDGSEQELTPGELAAILPGHDAEVVGDEECVALDFGEIAEYAQRK</sequence>
<reference evidence="1 2" key="1">
    <citation type="journal article" date="2019" name="Int. J. Syst. Evol. Microbiol.">
        <title>The Global Catalogue of Microorganisms (GCM) 10K type strain sequencing project: providing services to taxonomists for standard genome sequencing and annotation.</title>
        <authorList>
            <consortium name="The Broad Institute Genomics Platform"/>
            <consortium name="The Broad Institute Genome Sequencing Center for Infectious Disease"/>
            <person name="Wu L."/>
            <person name="Ma J."/>
        </authorList>
    </citation>
    <scope>NUCLEOTIDE SEQUENCE [LARGE SCALE GENOMIC DNA]</scope>
    <source>
        <strain evidence="1 2">JCM 3272</strain>
    </source>
</reference>
<gene>
    <name evidence="1" type="ORF">GCM10010170_058220</name>
</gene>
<comment type="caution">
    <text evidence="1">The sequence shown here is derived from an EMBL/GenBank/DDBJ whole genome shotgun (WGS) entry which is preliminary data.</text>
</comment>
<organism evidence="1 2">
    <name type="scientific">Dactylosporangium salmoneum</name>
    <dbReference type="NCBI Taxonomy" id="53361"/>
    <lineage>
        <taxon>Bacteria</taxon>
        <taxon>Bacillati</taxon>
        <taxon>Actinomycetota</taxon>
        <taxon>Actinomycetes</taxon>
        <taxon>Micromonosporales</taxon>
        <taxon>Micromonosporaceae</taxon>
        <taxon>Dactylosporangium</taxon>
    </lineage>
</organism>
<protein>
    <submittedName>
        <fullName evidence="1">Cupin domain-containing protein</fullName>
    </submittedName>
</protein>
<accession>A0ABN3GVN0</accession>
<evidence type="ECO:0000313" key="2">
    <source>
        <dbReference type="Proteomes" id="UP001501444"/>
    </source>
</evidence>
<dbReference type="Proteomes" id="UP001501444">
    <property type="component" value="Unassembled WGS sequence"/>
</dbReference>
<dbReference type="InterPro" id="IPR014710">
    <property type="entry name" value="RmlC-like_jellyroll"/>
</dbReference>
<dbReference type="Gene3D" id="2.60.120.10">
    <property type="entry name" value="Jelly Rolls"/>
    <property type="match status" value="1"/>
</dbReference>
<dbReference type="CDD" id="cd06990">
    <property type="entry name" value="cupin_DUF861"/>
    <property type="match status" value="1"/>
</dbReference>
<name>A0ABN3GVN0_9ACTN</name>